<organism evidence="6 7">
    <name type="scientific">Streptomyces piniterrae</name>
    <dbReference type="NCBI Taxonomy" id="2571125"/>
    <lineage>
        <taxon>Bacteria</taxon>
        <taxon>Bacillati</taxon>
        <taxon>Actinomycetota</taxon>
        <taxon>Actinomycetes</taxon>
        <taxon>Kitasatosporales</taxon>
        <taxon>Streptomycetaceae</taxon>
        <taxon>Streptomyces</taxon>
    </lineage>
</organism>
<proteinExistence type="predicted"/>
<dbReference type="InterPro" id="IPR029063">
    <property type="entry name" value="SAM-dependent_MTases_sf"/>
</dbReference>
<dbReference type="Proteomes" id="UP000308697">
    <property type="component" value="Unassembled WGS sequence"/>
</dbReference>
<evidence type="ECO:0000256" key="1">
    <source>
        <dbReference type="ARBA" id="ARBA00022603"/>
    </source>
</evidence>
<dbReference type="EMBL" id="SUMB01000014">
    <property type="protein sequence ID" value="TJZ43606.1"/>
    <property type="molecule type" value="Genomic_DNA"/>
</dbReference>
<keyword evidence="1 6" id="KW-0489">Methyltransferase</keyword>
<evidence type="ECO:0000259" key="5">
    <source>
        <dbReference type="PROSITE" id="PS51462"/>
    </source>
</evidence>
<gene>
    <name evidence="6" type="ORF">FCH28_32205</name>
</gene>
<sequence length="386" mass="41718">MPTVDAAYWEAAAEAFDDEPDHGLRDPVVRAAWDARLRSWLPAVPARILDLGCGTGSLALLAVEQGHQVTGVDRSPGMIARARAKLAGRDAGFLVGDAAEPPVGERRFDAVLVRHVLWALPDPAAALRRWAGLLAPGGRLVLIEGRWGEADPIGIPAGELVSLAAPLAERTHLEELSYDSALWGKEVNDERYALIVHLGAGAAMSRAVTTVSDRAAAVRHTEVVDVHLVLRRGDEVLLARRSGTGYADGLLHAPSGHVEDGEDVREAMIREAAEELGLRLAPEDLRVVLVMQHRAPDPAARPRIGWFFEAAYGAGGEPWNREPDKCSQLAWFPMAELPDDMVAYCRAGLDGLRAGHRFLIHWHRPGDSIAHDPSAPGRVVALDDAR</sequence>
<dbReference type="GO" id="GO:0016787">
    <property type="term" value="F:hydrolase activity"/>
    <property type="evidence" value="ECO:0007669"/>
    <property type="project" value="UniProtKB-KW"/>
</dbReference>
<evidence type="ECO:0000313" key="6">
    <source>
        <dbReference type="EMBL" id="TJZ43606.1"/>
    </source>
</evidence>
<comment type="caution">
    <text evidence="6">The sequence shown here is derived from an EMBL/GenBank/DDBJ whole genome shotgun (WGS) entry which is preliminary data.</text>
</comment>
<protein>
    <submittedName>
        <fullName evidence="6">Methyltransferase domain-containing protein</fullName>
    </submittedName>
</protein>
<evidence type="ECO:0000256" key="4">
    <source>
        <dbReference type="ARBA" id="ARBA00022801"/>
    </source>
</evidence>
<keyword evidence="2 6" id="KW-0808">Transferase</keyword>
<accession>A0A4U0MSI3</accession>
<dbReference type="Pfam" id="PF08241">
    <property type="entry name" value="Methyltransf_11"/>
    <property type="match status" value="1"/>
</dbReference>
<feature type="domain" description="Nudix hydrolase" evidence="5">
    <location>
        <begin position="219"/>
        <end position="354"/>
    </location>
</feature>
<dbReference type="Gene3D" id="3.40.50.150">
    <property type="entry name" value="Vaccinia Virus protein VP39"/>
    <property type="match status" value="1"/>
</dbReference>
<evidence type="ECO:0000313" key="7">
    <source>
        <dbReference type="Proteomes" id="UP000308697"/>
    </source>
</evidence>
<dbReference type="SUPFAM" id="SSF53335">
    <property type="entry name" value="S-adenosyl-L-methionine-dependent methyltransferases"/>
    <property type="match status" value="1"/>
</dbReference>
<dbReference type="SUPFAM" id="SSF55811">
    <property type="entry name" value="Nudix"/>
    <property type="match status" value="1"/>
</dbReference>
<dbReference type="PROSITE" id="PS00893">
    <property type="entry name" value="NUDIX_BOX"/>
    <property type="match status" value="1"/>
</dbReference>
<evidence type="ECO:0000256" key="2">
    <source>
        <dbReference type="ARBA" id="ARBA00022679"/>
    </source>
</evidence>
<dbReference type="AlphaFoldDB" id="A0A4U0MSI3"/>
<dbReference type="PROSITE" id="PS51462">
    <property type="entry name" value="NUDIX"/>
    <property type="match status" value="1"/>
</dbReference>
<dbReference type="Gene3D" id="3.90.79.10">
    <property type="entry name" value="Nucleoside Triphosphate Pyrophosphohydrolase"/>
    <property type="match status" value="1"/>
</dbReference>
<dbReference type="InterPro" id="IPR015797">
    <property type="entry name" value="NUDIX_hydrolase-like_dom_sf"/>
</dbReference>
<dbReference type="InterPro" id="IPR020084">
    <property type="entry name" value="NUDIX_hydrolase_CS"/>
</dbReference>
<dbReference type="InterPro" id="IPR000086">
    <property type="entry name" value="NUDIX_hydrolase_dom"/>
</dbReference>
<dbReference type="CDD" id="cd02440">
    <property type="entry name" value="AdoMet_MTases"/>
    <property type="match status" value="1"/>
</dbReference>
<dbReference type="PANTHER" id="PTHR43464">
    <property type="entry name" value="METHYLTRANSFERASE"/>
    <property type="match status" value="1"/>
</dbReference>
<dbReference type="PANTHER" id="PTHR43464:SF19">
    <property type="entry name" value="UBIQUINONE BIOSYNTHESIS O-METHYLTRANSFERASE, MITOCHONDRIAL"/>
    <property type="match status" value="1"/>
</dbReference>
<dbReference type="Pfam" id="PF00293">
    <property type="entry name" value="NUDIX"/>
    <property type="match status" value="1"/>
</dbReference>
<name>A0A4U0MSI3_9ACTN</name>
<dbReference type="GO" id="GO:0008757">
    <property type="term" value="F:S-adenosylmethionine-dependent methyltransferase activity"/>
    <property type="evidence" value="ECO:0007669"/>
    <property type="project" value="InterPro"/>
</dbReference>
<keyword evidence="7" id="KW-1185">Reference proteome</keyword>
<evidence type="ECO:0000256" key="3">
    <source>
        <dbReference type="ARBA" id="ARBA00022691"/>
    </source>
</evidence>
<keyword evidence="3" id="KW-0949">S-adenosyl-L-methionine</keyword>
<dbReference type="CDD" id="cd04683">
    <property type="entry name" value="NUDIX_Hydrolase"/>
    <property type="match status" value="1"/>
</dbReference>
<keyword evidence="4" id="KW-0378">Hydrolase</keyword>
<dbReference type="InterPro" id="IPR013216">
    <property type="entry name" value="Methyltransf_11"/>
</dbReference>
<reference evidence="6 7" key="1">
    <citation type="submission" date="2019-04" db="EMBL/GenBank/DDBJ databases">
        <title>Streptomyces piniterrae sp. nov., a heliquinomycin-producing actinomycete isolated from rhizosphere soil of Pinus yunnanensis.</title>
        <authorList>
            <person name="Zhuang X."/>
            <person name="Zhao J."/>
        </authorList>
    </citation>
    <scope>NUCLEOTIDE SEQUENCE [LARGE SCALE GENOMIC DNA]</scope>
    <source>
        <strain evidence="7">jys28</strain>
    </source>
</reference>
<dbReference type="GO" id="GO:0032259">
    <property type="term" value="P:methylation"/>
    <property type="evidence" value="ECO:0007669"/>
    <property type="project" value="UniProtKB-KW"/>
</dbReference>
<dbReference type="OrthoDB" id="21342at2"/>